<evidence type="ECO:0000256" key="7">
    <source>
        <dbReference type="ARBA" id="ARBA00022801"/>
    </source>
</evidence>
<dbReference type="InterPro" id="IPR043128">
    <property type="entry name" value="Rev_trsase/Diguanyl_cyclase"/>
</dbReference>
<dbReference type="InterPro" id="IPR041373">
    <property type="entry name" value="RT_RNaseH"/>
</dbReference>
<dbReference type="PANTHER" id="PTHR33064">
    <property type="entry name" value="POL PROTEIN"/>
    <property type="match status" value="1"/>
</dbReference>
<keyword evidence="3" id="KW-0548">Nucleotidyltransferase</keyword>
<dbReference type="InterPro" id="IPR051320">
    <property type="entry name" value="Viral_Replic_Matur_Polypro"/>
</dbReference>
<evidence type="ECO:0000256" key="4">
    <source>
        <dbReference type="ARBA" id="ARBA00022722"/>
    </source>
</evidence>
<keyword evidence="6" id="KW-0255">Endonuclease</keyword>
<dbReference type="SUPFAM" id="SSF53098">
    <property type="entry name" value="Ribonuclease H-like"/>
    <property type="match status" value="1"/>
</dbReference>
<keyword evidence="4" id="KW-0540">Nuclease</keyword>
<dbReference type="Gene3D" id="3.30.70.270">
    <property type="match status" value="1"/>
</dbReference>
<dbReference type="SUPFAM" id="SSF56672">
    <property type="entry name" value="DNA/RNA polymerases"/>
    <property type="match status" value="1"/>
</dbReference>
<keyword evidence="2" id="KW-0808">Transferase</keyword>
<organism evidence="10 11">
    <name type="scientific">Hirundo rustica rustica</name>
    <dbReference type="NCBI Taxonomy" id="333673"/>
    <lineage>
        <taxon>Eukaryota</taxon>
        <taxon>Metazoa</taxon>
        <taxon>Chordata</taxon>
        <taxon>Craniata</taxon>
        <taxon>Vertebrata</taxon>
        <taxon>Euteleostomi</taxon>
        <taxon>Archelosauria</taxon>
        <taxon>Archosauria</taxon>
        <taxon>Dinosauria</taxon>
        <taxon>Saurischia</taxon>
        <taxon>Theropoda</taxon>
        <taxon>Coelurosauria</taxon>
        <taxon>Aves</taxon>
        <taxon>Neognathae</taxon>
        <taxon>Neoaves</taxon>
        <taxon>Telluraves</taxon>
        <taxon>Australaves</taxon>
        <taxon>Passeriformes</taxon>
        <taxon>Sylvioidea</taxon>
        <taxon>Hirundinidae</taxon>
        <taxon>Hirundo</taxon>
    </lineage>
</organism>
<dbReference type="EMBL" id="QRBI01000093">
    <property type="protein sequence ID" value="RMC21586.1"/>
    <property type="molecule type" value="Genomic_DNA"/>
</dbReference>
<dbReference type="GO" id="GO:0004190">
    <property type="term" value="F:aspartic-type endopeptidase activity"/>
    <property type="evidence" value="ECO:0007669"/>
    <property type="project" value="UniProtKB-KW"/>
</dbReference>
<name>A0A3M0L9A9_HIRRU</name>
<evidence type="ECO:0000256" key="8">
    <source>
        <dbReference type="ARBA" id="ARBA00022918"/>
    </source>
</evidence>
<dbReference type="InterPro" id="IPR043502">
    <property type="entry name" value="DNA/RNA_pol_sf"/>
</dbReference>
<comment type="caution">
    <text evidence="10">The sequence shown here is derived from an EMBL/GenBank/DDBJ whole genome shotgun (WGS) entry which is preliminary data.</text>
</comment>
<evidence type="ECO:0000259" key="9">
    <source>
        <dbReference type="PROSITE" id="PS50879"/>
    </source>
</evidence>
<dbReference type="InterPro" id="IPR002156">
    <property type="entry name" value="RNaseH_domain"/>
</dbReference>
<dbReference type="Pfam" id="PF00075">
    <property type="entry name" value="RNase_H"/>
    <property type="match status" value="1"/>
</dbReference>
<keyword evidence="1" id="KW-0645">Protease</keyword>
<proteinExistence type="predicted"/>
<evidence type="ECO:0000256" key="2">
    <source>
        <dbReference type="ARBA" id="ARBA00022679"/>
    </source>
</evidence>
<dbReference type="Pfam" id="PF17917">
    <property type="entry name" value="RT_RNaseH"/>
    <property type="match status" value="1"/>
</dbReference>
<keyword evidence="5" id="KW-0064">Aspartyl protease</keyword>
<dbReference type="PROSITE" id="PS50879">
    <property type="entry name" value="RNASE_H_1"/>
    <property type="match status" value="1"/>
</dbReference>
<dbReference type="Proteomes" id="UP000269221">
    <property type="component" value="Unassembled WGS sequence"/>
</dbReference>
<keyword evidence="8" id="KW-0695">RNA-directed DNA polymerase</keyword>
<keyword evidence="7" id="KW-0378">Hydrolase</keyword>
<accession>A0A3M0L9A9</accession>
<dbReference type="InterPro" id="IPR012337">
    <property type="entry name" value="RNaseH-like_sf"/>
</dbReference>
<reference evidence="10 11" key="1">
    <citation type="submission" date="2018-07" db="EMBL/GenBank/DDBJ databases">
        <title>A high quality draft genome assembly of the barn swallow (H. rustica rustica).</title>
        <authorList>
            <person name="Formenti G."/>
            <person name="Chiara M."/>
            <person name="Poveda L."/>
            <person name="Francoijs K.-J."/>
            <person name="Bonisoli-Alquati A."/>
            <person name="Canova L."/>
            <person name="Gianfranceschi L."/>
            <person name="Horner D.S."/>
            <person name="Saino N."/>
        </authorList>
    </citation>
    <scope>NUCLEOTIDE SEQUENCE [LARGE SCALE GENOMIC DNA]</scope>
    <source>
        <strain evidence="10">Chelidonia</strain>
        <tissue evidence="10">Blood</tissue>
    </source>
</reference>
<evidence type="ECO:0000256" key="5">
    <source>
        <dbReference type="ARBA" id="ARBA00022750"/>
    </source>
</evidence>
<evidence type="ECO:0000256" key="3">
    <source>
        <dbReference type="ARBA" id="ARBA00022695"/>
    </source>
</evidence>
<evidence type="ECO:0000313" key="11">
    <source>
        <dbReference type="Proteomes" id="UP000269221"/>
    </source>
</evidence>
<dbReference type="GO" id="GO:0003676">
    <property type="term" value="F:nucleic acid binding"/>
    <property type="evidence" value="ECO:0007669"/>
    <property type="project" value="InterPro"/>
</dbReference>
<gene>
    <name evidence="10" type="ORF">DUI87_02453</name>
</gene>
<keyword evidence="11" id="KW-1185">Reference proteome</keyword>
<dbReference type="PANTHER" id="PTHR33064:SF37">
    <property type="entry name" value="RIBONUCLEASE H"/>
    <property type="match status" value="1"/>
</dbReference>
<dbReference type="Gene3D" id="3.30.420.10">
    <property type="entry name" value="Ribonuclease H-like superfamily/Ribonuclease H"/>
    <property type="match status" value="1"/>
</dbReference>
<sequence>MRRHTTLDPGSDEGTQQLINLFLGQSTGDIRRKLQKIRGPNSRNLETLLDEAWRAFSNQEGRDLLEQLEARIIFKNGEISLEGYKNSPTVFGEQLAKDLESWEPPPGEGQLLQYVDDLLIATRTQETCVDWKASLLNFLDLQGYQVSQKKAQMQGIALGILAQNLGPYRRAVAYLSKQLDTAAKRWPGCLRAVAAVAINIQEARKFTLGQKMTVLVSHTMSAVLEAKGGHWLSPQRFLKYQAILAEQDDVEIVVTNIVNPASILSGCMEKPVIHDCLETIEATYSSRPDLKDTRLRMLRPGLLMEAAMSSVEEGMLGMQIPQAKRAGKRKEINIYTDSRYAFGVVHAHGAIWKERGLLNSQGKSIKHAQEILKLLDAVQLPERVAIMHIKAHQKVSSELAEGNMLADREAKEAAKGEVPDKAVEAALIPDGKVSIEGKPVDNKKDKKLIKVEKASYNQEGWAVTEEGKLVVPSVLG</sequence>
<dbReference type="GO" id="GO:0006508">
    <property type="term" value="P:proteolysis"/>
    <property type="evidence" value="ECO:0007669"/>
    <property type="project" value="UniProtKB-KW"/>
</dbReference>
<dbReference type="Gene3D" id="3.10.20.370">
    <property type="match status" value="1"/>
</dbReference>
<dbReference type="GO" id="GO:0003964">
    <property type="term" value="F:RNA-directed DNA polymerase activity"/>
    <property type="evidence" value="ECO:0007669"/>
    <property type="project" value="UniProtKB-KW"/>
</dbReference>
<feature type="domain" description="RNase H type-1" evidence="9">
    <location>
        <begin position="277"/>
        <end position="415"/>
    </location>
</feature>
<evidence type="ECO:0000256" key="1">
    <source>
        <dbReference type="ARBA" id="ARBA00022670"/>
    </source>
</evidence>
<dbReference type="AlphaFoldDB" id="A0A3M0L9A9"/>
<evidence type="ECO:0000256" key="6">
    <source>
        <dbReference type="ARBA" id="ARBA00022759"/>
    </source>
</evidence>
<dbReference type="OrthoDB" id="9950135at2759"/>
<evidence type="ECO:0000313" key="10">
    <source>
        <dbReference type="EMBL" id="RMC21586.1"/>
    </source>
</evidence>
<protein>
    <recommendedName>
        <fullName evidence="9">RNase H type-1 domain-containing protein</fullName>
    </recommendedName>
</protein>
<dbReference type="GO" id="GO:0004523">
    <property type="term" value="F:RNA-DNA hybrid ribonuclease activity"/>
    <property type="evidence" value="ECO:0007669"/>
    <property type="project" value="InterPro"/>
</dbReference>
<dbReference type="InterPro" id="IPR036397">
    <property type="entry name" value="RNaseH_sf"/>
</dbReference>